<sequence>MLILEKSKISPVRFVYNIEADKAAVQAAVDTNYSNALLEGTVNRVKTIKRTMFNKAG</sequence>
<name>A0AA37ND73_9BACT</name>
<dbReference type="AlphaFoldDB" id="A0AA37ND73"/>
<proteinExistence type="predicted"/>
<protein>
    <recommendedName>
        <fullName evidence="3">Transposase</fullName>
    </recommendedName>
</protein>
<evidence type="ECO:0000313" key="1">
    <source>
        <dbReference type="EMBL" id="GKH71722.1"/>
    </source>
</evidence>
<comment type="caution">
    <text evidence="1">The sequence shown here is derived from an EMBL/GenBank/DDBJ whole genome shotgun (WGS) entry which is preliminary data.</text>
</comment>
<accession>A0AA37ND73</accession>
<dbReference type="EMBL" id="BQNZ01000001">
    <property type="protein sequence ID" value="GKH71722.1"/>
    <property type="molecule type" value="Genomic_DNA"/>
</dbReference>
<gene>
    <name evidence="1" type="ORF">CE91St3_15850</name>
</gene>
<reference evidence="1" key="1">
    <citation type="submission" date="2022-01" db="EMBL/GenBank/DDBJ databases">
        <title>Novel bile acid biosynthetic pathways are enriched in the microbiome of centenarians.</title>
        <authorList>
            <person name="Sato Y."/>
            <person name="Atarashi K."/>
            <person name="Plichta R.D."/>
            <person name="Arai Y."/>
            <person name="Sasajima S."/>
            <person name="Kearney M.S."/>
            <person name="Suda W."/>
            <person name="Takeshita K."/>
            <person name="Sasaki T."/>
            <person name="Okamoto S."/>
            <person name="Skelly N.A."/>
            <person name="Okamura Y."/>
            <person name="Vlamakis H."/>
            <person name="Li Y."/>
            <person name="Tanoue T."/>
            <person name="Takei H."/>
            <person name="Nittono H."/>
            <person name="Narushima S."/>
            <person name="Irie J."/>
            <person name="Itoh H."/>
            <person name="Moriya K."/>
            <person name="Sugiura Y."/>
            <person name="Suematsu M."/>
            <person name="Moritoki N."/>
            <person name="Shibata S."/>
            <person name="Littman R.D."/>
            <person name="Fischbach A.M."/>
            <person name="Uwamino Y."/>
            <person name="Inoue T."/>
            <person name="Honda A."/>
            <person name="Hattori M."/>
            <person name="Murai T."/>
            <person name="Xavier J.R."/>
            <person name="Hirose N."/>
            <person name="Honda K."/>
        </authorList>
    </citation>
    <scope>NUCLEOTIDE SEQUENCE</scope>
    <source>
        <strain evidence="1">CE91-St3</strain>
    </source>
</reference>
<organism evidence="1 2">
    <name type="scientific">Parabacteroides merdae</name>
    <dbReference type="NCBI Taxonomy" id="46503"/>
    <lineage>
        <taxon>Bacteria</taxon>
        <taxon>Pseudomonadati</taxon>
        <taxon>Bacteroidota</taxon>
        <taxon>Bacteroidia</taxon>
        <taxon>Bacteroidales</taxon>
        <taxon>Tannerellaceae</taxon>
        <taxon>Parabacteroides</taxon>
    </lineage>
</organism>
<evidence type="ECO:0008006" key="3">
    <source>
        <dbReference type="Google" id="ProtNLM"/>
    </source>
</evidence>
<dbReference type="Proteomes" id="UP001055114">
    <property type="component" value="Unassembled WGS sequence"/>
</dbReference>
<evidence type="ECO:0000313" key="2">
    <source>
        <dbReference type="Proteomes" id="UP001055114"/>
    </source>
</evidence>